<dbReference type="GO" id="GO:0012505">
    <property type="term" value="C:endomembrane system"/>
    <property type="evidence" value="ECO:0007669"/>
    <property type="project" value="TreeGrafter"/>
</dbReference>
<dbReference type="Proteomes" id="UP000472262">
    <property type="component" value="Unassembled WGS sequence"/>
</dbReference>
<evidence type="ECO:0000256" key="2">
    <source>
        <dbReference type="ARBA" id="ARBA00022692"/>
    </source>
</evidence>
<dbReference type="InterPro" id="IPR050731">
    <property type="entry name" value="HRD1_E3_ubiq-ligases"/>
</dbReference>
<keyword evidence="3" id="KW-0479">Metal-binding</keyword>
<feature type="transmembrane region" description="Helical" evidence="8">
    <location>
        <begin position="230"/>
        <end position="248"/>
    </location>
</feature>
<keyword evidence="9" id="KW-0732">Signal</keyword>
<dbReference type="InParanoid" id="A0A672N1K4"/>
<feature type="transmembrane region" description="Helical" evidence="8">
    <location>
        <begin position="206"/>
        <end position="224"/>
    </location>
</feature>
<name>A0A672N1K4_SINGR</name>
<dbReference type="GO" id="GO:0008270">
    <property type="term" value="F:zinc ion binding"/>
    <property type="evidence" value="ECO:0007669"/>
    <property type="project" value="UniProtKB-KW"/>
</dbReference>
<evidence type="ECO:0000259" key="10">
    <source>
        <dbReference type="Pfam" id="PF13705"/>
    </source>
</evidence>
<dbReference type="GO" id="GO:0061630">
    <property type="term" value="F:ubiquitin protein ligase activity"/>
    <property type="evidence" value="ECO:0007669"/>
    <property type="project" value="TreeGrafter"/>
</dbReference>
<dbReference type="InterPro" id="IPR025754">
    <property type="entry name" value="TRC8_N_dom"/>
</dbReference>
<keyword evidence="4" id="KW-0863">Zinc-finger</keyword>
<feature type="transmembrane region" description="Helical" evidence="8">
    <location>
        <begin position="147"/>
        <end position="166"/>
    </location>
</feature>
<evidence type="ECO:0000313" key="12">
    <source>
        <dbReference type="Proteomes" id="UP000472262"/>
    </source>
</evidence>
<reference evidence="11" key="2">
    <citation type="submission" date="2025-09" db="UniProtKB">
        <authorList>
            <consortium name="Ensembl"/>
        </authorList>
    </citation>
    <scope>IDENTIFICATION</scope>
</reference>
<sequence>CHEPLSLSLFVSLYLVSVQCWCVIVPVNCVWLAVVRSDGCEGAGGGGAECGPAGPQYHVTRGAVPLGCQLLLPEDPEKQPQQQPPLPVQVSGPLPSLCGDYVRSELESGYEGPLYLEPLSINRFTTALICQLVVCTLCSCVMQTKRIWLFSAHLLPLVARLCLVPLETIVFVNRFAMIFTGLEVIYFLASNLLVPFNLAKTAYRELAQVVEVYGLLALGMSLWNQLVLPVLFMCFWLVLFALQIYTYFSTRDQPTSRERLLFLFLTR</sequence>
<evidence type="ECO:0000256" key="1">
    <source>
        <dbReference type="ARBA" id="ARBA00004141"/>
    </source>
</evidence>
<dbReference type="OMA" id="VILTCEY"/>
<evidence type="ECO:0000256" key="9">
    <source>
        <dbReference type="SAM" id="SignalP"/>
    </source>
</evidence>
<proteinExistence type="predicted"/>
<comment type="subcellular location">
    <subcellularLocation>
        <location evidence="1">Membrane</location>
        <topology evidence="1">Multi-pass membrane protein</topology>
    </subcellularLocation>
</comment>
<dbReference type="Pfam" id="PF13705">
    <property type="entry name" value="TRC8_N"/>
    <property type="match status" value="1"/>
</dbReference>
<keyword evidence="12" id="KW-1185">Reference proteome</keyword>
<feature type="transmembrane region" description="Helical" evidence="8">
    <location>
        <begin position="12"/>
        <end position="34"/>
    </location>
</feature>
<dbReference type="PANTHER" id="PTHR22763">
    <property type="entry name" value="RING ZINC FINGER PROTEIN"/>
    <property type="match status" value="1"/>
</dbReference>
<evidence type="ECO:0000256" key="8">
    <source>
        <dbReference type="SAM" id="Phobius"/>
    </source>
</evidence>
<dbReference type="AlphaFoldDB" id="A0A672N1K4"/>
<organism evidence="11 12">
    <name type="scientific">Sinocyclocheilus grahami</name>
    <name type="common">Dianchi golden-line fish</name>
    <name type="synonym">Barbus grahami</name>
    <dbReference type="NCBI Taxonomy" id="75366"/>
    <lineage>
        <taxon>Eukaryota</taxon>
        <taxon>Metazoa</taxon>
        <taxon>Chordata</taxon>
        <taxon>Craniata</taxon>
        <taxon>Vertebrata</taxon>
        <taxon>Euteleostomi</taxon>
        <taxon>Actinopterygii</taxon>
        <taxon>Neopterygii</taxon>
        <taxon>Teleostei</taxon>
        <taxon>Ostariophysi</taxon>
        <taxon>Cypriniformes</taxon>
        <taxon>Cyprinidae</taxon>
        <taxon>Cyprininae</taxon>
        <taxon>Sinocyclocheilus</taxon>
    </lineage>
</organism>
<keyword evidence="7 8" id="KW-0472">Membrane</keyword>
<dbReference type="Ensembl" id="ENSSGRT00000044845.1">
    <property type="protein sequence ID" value="ENSSGRP00000041854.1"/>
    <property type="gene ID" value="ENSSGRG00000022715.1"/>
</dbReference>
<feature type="chain" id="PRO_5025415538" evidence="9">
    <location>
        <begin position="21"/>
        <end position="267"/>
    </location>
</feature>
<evidence type="ECO:0000256" key="5">
    <source>
        <dbReference type="ARBA" id="ARBA00022833"/>
    </source>
</evidence>
<keyword evidence="5" id="KW-0862">Zinc</keyword>
<keyword evidence="6 8" id="KW-1133">Transmembrane helix</keyword>
<dbReference type="PANTHER" id="PTHR22763:SF167">
    <property type="entry name" value="RING FINGER PROTEIN 145"/>
    <property type="match status" value="1"/>
</dbReference>
<feature type="signal peptide" evidence="9">
    <location>
        <begin position="1"/>
        <end position="20"/>
    </location>
</feature>
<evidence type="ECO:0000256" key="7">
    <source>
        <dbReference type="ARBA" id="ARBA00023136"/>
    </source>
</evidence>
<reference evidence="11" key="1">
    <citation type="submission" date="2025-08" db="UniProtKB">
        <authorList>
            <consortium name="Ensembl"/>
        </authorList>
    </citation>
    <scope>IDENTIFICATION</scope>
</reference>
<evidence type="ECO:0000256" key="3">
    <source>
        <dbReference type="ARBA" id="ARBA00022723"/>
    </source>
</evidence>
<protein>
    <submittedName>
        <fullName evidence="11">Ring finger protein 145</fullName>
    </submittedName>
</protein>
<evidence type="ECO:0000256" key="4">
    <source>
        <dbReference type="ARBA" id="ARBA00022771"/>
    </source>
</evidence>
<dbReference type="GO" id="GO:0036503">
    <property type="term" value="P:ERAD pathway"/>
    <property type="evidence" value="ECO:0007669"/>
    <property type="project" value="TreeGrafter"/>
</dbReference>
<evidence type="ECO:0000313" key="11">
    <source>
        <dbReference type="Ensembl" id="ENSSGRP00000041854.1"/>
    </source>
</evidence>
<feature type="domain" description="TRC8-like N-terminal" evidence="10">
    <location>
        <begin position="101"/>
        <end position="265"/>
    </location>
</feature>
<feature type="transmembrane region" description="Helical" evidence="8">
    <location>
        <begin position="172"/>
        <end position="194"/>
    </location>
</feature>
<evidence type="ECO:0000256" key="6">
    <source>
        <dbReference type="ARBA" id="ARBA00022989"/>
    </source>
</evidence>
<dbReference type="GO" id="GO:0043161">
    <property type="term" value="P:proteasome-mediated ubiquitin-dependent protein catabolic process"/>
    <property type="evidence" value="ECO:0007669"/>
    <property type="project" value="TreeGrafter"/>
</dbReference>
<keyword evidence="2 8" id="KW-0812">Transmembrane</keyword>
<accession>A0A672N1K4</accession>
<dbReference type="GO" id="GO:0016020">
    <property type="term" value="C:membrane"/>
    <property type="evidence" value="ECO:0007669"/>
    <property type="project" value="UniProtKB-SubCell"/>
</dbReference>